<dbReference type="Proteomes" id="UP000748531">
    <property type="component" value="Unassembled WGS sequence"/>
</dbReference>
<keyword evidence="3" id="KW-0732">Signal</keyword>
<keyword evidence="5" id="KW-1185">Reference proteome</keyword>
<comment type="caution">
    <text evidence="4">The sequence shown here is derived from an EMBL/GenBank/DDBJ whole genome shotgun (WGS) entry which is preliminary data.</text>
</comment>
<sequence length="603" mass="67557">MKGLSVLLGLLLTVFASPIVAHATSLRVVLVRWDKFRQTVPTHSDEPPCVDTDGQPSSCSPAFEICLLNASPNRRCTQPSRFGGYLTPYRLRRTIFFRSRLPGGLQNPMRFLVEKQEADPALLLSVTNVDFKPDNSLARFLIKIPWLPYDVDVAERDAKWQSYELFNKRSGITIDLSIKVFTLNYRCGAACQAAKLWDKVQPIWRRTIQGRMRFRLLKREQKNNEANKEQIQGSDSEEMMEGTVDKGAKNMEQKRDRTESIYKEGHWEIKENKMRGREKENQKTKKNRAKENKRIKAESQGEGGENETTNRRWKRTMKQEKMEKAQEEINKKNTEVRTVNSGRKETTTTTIMPEHETSETTSRTQNNSTMSTNPTTTTANTQTTNMPNQTLTTERHETTSSTVVPTTKTTSTESVTSTTTNTDQTLTPSSAITNTTTNTPTSATPQTTTTTVLSTLVPTTISISSSSEFSSTNLVSSHSPHVVSDVPDVFVDIVSSNTTLMTVAASSSTLPSLSSLTSSAYPISHDSTTTSNARALSTPHSDVIHILSTTTTSSRRDGRMRPTTKVPFYLIALLLTVLAFSICVPCMFLLFLRGRFLNRVLFF</sequence>
<feature type="region of interest" description="Disordered" evidence="1">
    <location>
        <begin position="269"/>
        <end position="446"/>
    </location>
</feature>
<reference evidence="4" key="1">
    <citation type="submission" date="2019-05" db="EMBL/GenBank/DDBJ databases">
        <title>Annotation for the trematode Paragonimus heterotremus.</title>
        <authorList>
            <person name="Choi Y.-J."/>
        </authorList>
    </citation>
    <scope>NUCLEOTIDE SEQUENCE</scope>
    <source>
        <strain evidence="4">LC</strain>
    </source>
</reference>
<feature type="transmembrane region" description="Helical" evidence="2">
    <location>
        <begin position="568"/>
        <end position="592"/>
    </location>
</feature>
<proteinExistence type="predicted"/>
<feature type="compositionally biased region" description="Basic and acidic residues" evidence="1">
    <location>
        <begin position="317"/>
        <end position="335"/>
    </location>
</feature>
<gene>
    <name evidence="4" type="ORF">PHET_00612</name>
</gene>
<name>A0A8J4WM06_9TREM</name>
<keyword evidence="2" id="KW-0472">Membrane</keyword>
<feature type="compositionally biased region" description="Low complexity" evidence="1">
    <location>
        <begin position="364"/>
        <end position="392"/>
    </location>
</feature>
<organism evidence="4 5">
    <name type="scientific">Paragonimus heterotremus</name>
    <dbReference type="NCBI Taxonomy" id="100268"/>
    <lineage>
        <taxon>Eukaryota</taxon>
        <taxon>Metazoa</taxon>
        <taxon>Spiralia</taxon>
        <taxon>Lophotrochozoa</taxon>
        <taxon>Platyhelminthes</taxon>
        <taxon>Trematoda</taxon>
        <taxon>Digenea</taxon>
        <taxon>Plagiorchiida</taxon>
        <taxon>Troglotremata</taxon>
        <taxon>Troglotrematidae</taxon>
        <taxon>Paragonimus</taxon>
    </lineage>
</organism>
<feature type="chain" id="PRO_5035255329" evidence="3">
    <location>
        <begin position="17"/>
        <end position="603"/>
    </location>
</feature>
<dbReference type="OrthoDB" id="10350606at2759"/>
<keyword evidence="2" id="KW-1133">Transmembrane helix</keyword>
<feature type="signal peptide" evidence="3">
    <location>
        <begin position="1"/>
        <end position="16"/>
    </location>
</feature>
<evidence type="ECO:0000256" key="1">
    <source>
        <dbReference type="SAM" id="MobiDB-lite"/>
    </source>
</evidence>
<evidence type="ECO:0000313" key="5">
    <source>
        <dbReference type="Proteomes" id="UP000748531"/>
    </source>
</evidence>
<feature type="compositionally biased region" description="Basic and acidic residues" evidence="1">
    <location>
        <begin position="269"/>
        <end position="299"/>
    </location>
</feature>
<feature type="compositionally biased region" description="Low complexity" evidence="1">
    <location>
        <begin position="399"/>
        <end position="446"/>
    </location>
</feature>
<dbReference type="AlphaFoldDB" id="A0A8J4WM06"/>
<keyword evidence="2" id="KW-0812">Transmembrane</keyword>
<feature type="region of interest" description="Disordered" evidence="1">
    <location>
        <begin position="220"/>
        <end position="241"/>
    </location>
</feature>
<protein>
    <submittedName>
        <fullName evidence="4">Uncharacterized protein</fullName>
    </submittedName>
</protein>
<dbReference type="EMBL" id="LUCH01000155">
    <property type="protein sequence ID" value="KAF5405939.1"/>
    <property type="molecule type" value="Genomic_DNA"/>
</dbReference>
<evidence type="ECO:0000256" key="2">
    <source>
        <dbReference type="SAM" id="Phobius"/>
    </source>
</evidence>
<evidence type="ECO:0000256" key="3">
    <source>
        <dbReference type="SAM" id="SignalP"/>
    </source>
</evidence>
<accession>A0A8J4WM06</accession>
<evidence type="ECO:0000313" key="4">
    <source>
        <dbReference type="EMBL" id="KAF5405939.1"/>
    </source>
</evidence>